<protein>
    <recommendedName>
        <fullName evidence="1">RNase H type-1 domain-containing protein</fullName>
    </recommendedName>
</protein>
<dbReference type="InterPro" id="IPR002156">
    <property type="entry name" value="RNaseH_domain"/>
</dbReference>
<dbReference type="STRING" id="3983.A0A2C9UUN7"/>
<dbReference type="EMBL" id="CM004398">
    <property type="protein sequence ID" value="OAY35213.1"/>
    <property type="molecule type" value="Genomic_DNA"/>
</dbReference>
<dbReference type="Gene3D" id="3.30.420.10">
    <property type="entry name" value="Ribonuclease H-like superfamily/Ribonuclease H"/>
    <property type="match status" value="1"/>
</dbReference>
<reference evidence="2" key="1">
    <citation type="submission" date="2016-02" db="EMBL/GenBank/DDBJ databases">
        <title>WGS assembly of Manihot esculenta.</title>
        <authorList>
            <person name="Bredeson J.V."/>
            <person name="Prochnik S.E."/>
            <person name="Lyons J.B."/>
            <person name="Schmutz J."/>
            <person name="Grimwood J."/>
            <person name="Vrebalov J."/>
            <person name="Bart R.S."/>
            <person name="Amuge T."/>
            <person name="Ferguson M.E."/>
            <person name="Green R."/>
            <person name="Putnam N."/>
            <person name="Stites J."/>
            <person name="Rounsley S."/>
            <person name="Rokhsar D.S."/>
        </authorList>
    </citation>
    <scope>NUCLEOTIDE SEQUENCE [LARGE SCALE GENOMIC DNA]</scope>
    <source>
        <tissue evidence="2">Leaf</tissue>
    </source>
</reference>
<name>A0A2C9UUN7_MANES</name>
<accession>A0A2C9UUN7</accession>
<dbReference type="PANTHER" id="PTHR47074:SF61">
    <property type="entry name" value="RNASE H TYPE-1 DOMAIN-CONTAINING PROTEIN"/>
    <property type="match status" value="1"/>
</dbReference>
<feature type="domain" description="RNase H type-1" evidence="1">
    <location>
        <begin position="12"/>
        <end position="122"/>
    </location>
</feature>
<dbReference type="GO" id="GO:0004523">
    <property type="term" value="F:RNA-DNA hybrid ribonuclease activity"/>
    <property type="evidence" value="ECO:0007669"/>
    <property type="project" value="InterPro"/>
</dbReference>
<organism evidence="2">
    <name type="scientific">Manihot esculenta</name>
    <name type="common">Cassava</name>
    <name type="synonym">Jatropha manihot</name>
    <dbReference type="NCBI Taxonomy" id="3983"/>
    <lineage>
        <taxon>Eukaryota</taxon>
        <taxon>Viridiplantae</taxon>
        <taxon>Streptophyta</taxon>
        <taxon>Embryophyta</taxon>
        <taxon>Tracheophyta</taxon>
        <taxon>Spermatophyta</taxon>
        <taxon>Magnoliopsida</taxon>
        <taxon>eudicotyledons</taxon>
        <taxon>Gunneridae</taxon>
        <taxon>Pentapetalae</taxon>
        <taxon>rosids</taxon>
        <taxon>fabids</taxon>
        <taxon>Malpighiales</taxon>
        <taxon>Euphorbiaceae</taxon>
        <taxon>Crotonoideae</taxon>
        <taxon>Manihoteae</taxon>
        <taxon>Manihot</taxon>
    </lineage>
</organism>
<dbReference type="PANTHER" id="PTHR47074">
    <property type="entry name" value="BNAC02G40300D PROTEIN"/>
    <property type="match status" value="1"/>
</dbReference>
<proteinExistence type="predicted"/>
<dbReference type="Pfam" id="PF13456">
    <property type="entry name" value="RVT_3"/>
    <property type="match status" value="1"/>
</dbReference>
<evidence type="ECO:0000259" key="1">
    <source>
        <dbReference type="Pfam" id="PF13456"/>
    </source>
</evidence>
<dbReference type="GO" id="GO:0003676">
    <property type="term" value="F:nucleic acid binding"/>
    <property type="evidence" value="ECO:0007669"/>
    <property type="project" value="InterPro"/>
</dbReference>
<dbReference type="AlphaFoldDB" id="A0A2C9UUN7"/>
<dbReference type="InterPro" id="IPR052929">
    <property type="entry name" value="RNase_H-like_EbsB-rel"/>
</dbReference>
<evidence type="ECO:0000313" key="2">
    <source>
        <dbReference type="EMBL" id="OAY35213.1"/>
    </source>
</evidence>
<dbReference type="InterPro" id="IPR036397">
    <property type="entry name" value="RNaseH_sf"/>
</dbReference>
<gene>
    <name evidence="2" type="ORF">MANES_12G081600</name>
</gene>
<sequence length="128" mass="14516">MSPMGPDLFKINFDAAVNRRDNCGITYAIAKDHQLQPRGWSCKKVYVILDLLVLKSLACREALLPTQAKGFYKVNLEGDCQILIKLINGDIVSTLLEIHNILKDVKTLSTTFQDISFSYVPRIFYTTF</sequence>